<accession>A0A2K1P281</accession>
<evidence type="ECO:0000256" key="6">
    <source>
        <dbReference type="HAMAP-Rule" id="MF_01894"/>
    </source>
</evidence>
<comment type="caution">
    <text evidence="8">The sequence shown here is derived from an EMBL/GenBank/DDBJ whole genome shotgun (WGS) entry which is preliminary data.</text>
</comment>
<dbReference type="SUPFAM" id="SSF75553">
    <property type="entry name" value="Smc hinge domain"/>
    <property type="match status" value="1"/>
</dbReference>
<feature type="coiled-coil region" evidence="6">
    <location>
        <begin position="672"/>
        <end position="956"/>
    </location>
</feature>
<dbReference type="InterPro" id="IPR003395">
    <property type="entry name" value="RecF/RecN/SMC_N"/>
</dbReference>
<dbReference type="InterPro" id="IPR024704">
    <property type="entry name" value="SMC"/>
</dbReference>
<dbReference type="Gene3D" id="1.20.1060.20">
    <property type="match status" value="1"/>
</dbReference>
<dbReference type="InterPro" id="IPR027417">
    <property type="entry name" value="P-loop_NTPase"/>
</dbReference>
<comment type="similarity">
    <text evidence="6">Belongs to the SMC family.</text>
</comment>
<dbReference type="InterPro" id="IPR036277">
    <property type="entry name" value="SMC_hinge_sf"/>
</dbReference>
<dbReference type="InterPro" id="IPR010935">
    <property type="entry name" value="SMC_hinge"/>
</dbReference>
<evidence type="ECO:0000259" key="7">
    <source>
        <dbReference type="SMART" id="SM00968"/>
    </source>
</evidence>
<comment type="subcellular location">
    <subcellularLocation>
        <location evidence="6">Cytoplasm</location>
    </subcellularLocation>
</comment>
<dbReference type="OrthoDB" id="9808768at2"/>
<dbReference type="GO" id="GO:0005524">
    <property type="term" value="F:ATP binding"/>
    <property type="evidence" value="ECO:0007669"/>
    <property type="project" value="UniProtKB-UniRule"/>
</dbReference>
<dbReference type="SUPFAM" id="SSF57997">
    <property type="entry name" value="Tropomyosin"/>
    <property type="match status" value="1"/>
</dbReference>
<dbReference type="SUPFAM" id="SSF52540">
    <property type="entry name" value="P-loop containing nucleoside triphosphate hydrolases"/>
    <property type="match status" value="1"/>
</dbReference>
<dbReference type="Gene3D" id="1.10.287.1490">
    <property type="match status" value="1"/>
</dbReference>
<evidence type="ECO:0000313" key="9">
    <source>
        <dbReference type="Proteomes" id="UP000236434"/>
    </source>
</evidence>
<evidence type="ECO:0000256" key="4">
    <source>
        <dbReference type="ARBA" id="ARBA00023054"/>
    </source>
</evidence>
<dbReference type="Pfam" id="PF02463">
    <property type="entry name" value="SMC_N"/>
    <property type="match status" value="2"/>
</dbReference>
<keyword evidence="3 6" id="KW-0067">ATP-binding</keyword>
<dbReference type="NCBIfam" id="TIGR02168">
    <property type="entry name" value="SMC_prok_B"/>
    <property type="match status" value="1"/>
</dbReference>
<protein>
    <recommendedName>
        <fullName evidence="6">Chromosome partition protein Smc</fullName>
    </recommendedName>
</protein>
<dbReference type="GO" id="GO:0005694">
    <property type="term" value="C:chromosome"/>
    <property type="evidence" value="ECO:0007669"/>
    <property type="project" value="InterPro"/>
</dbReference>
<keyword evidence="1 6" id="KW-0963">Cytoplasm</keyword>
<proteinExistence type="inferred from homology"/>
<evidence type="ECO:0000256" key="3">
    <source>
        <dbReference type="ARBA" id="ARBA00022840"/>
    </source>
</evidence>
<dbReference type="HAMAP" id="MF_01894">
    <property type="entry name" value="Smc_prok"/>
    <property type="match status" value="1"/>
</dbReference>
<name>A0A2K1P281_9BACT</name>
<feature type="domain" description="SMC hinge" evidence="7">
    <location>
        <begin position="514"/>
        <end position="630"/>
    </location>
</feature>
<dbReference type="GO" id="GO:0030261">
    <property type="term" value="P:chromosome condensation"/>
    <property type="evidence" value="ECO:0007669"/>
    <property type="project" value="InterPro"/>
</dbReference>
<evidence type="ECO:0000313" key="8">
    <source>
        <dbReference type="EMBL" id="PNR96903.1"/>
    </source>
</evidence>
<dbReference type="RefSeq" id="WP_103066687.1">
    <property type="nucleotide sequence ID" value="NZ_AZRL01000008.1"/>
</dbReference>
<comment type="subunit">
    <text evidence="6">Homodimer.</text>
</comment>
<feature type="binding site" evidence="6">
    <location>
        <begin position="32"/>
        <end position="39"/>
    </location>
    <ligand>
        <name>ATP</name>
        <dbReference type="ChEBI" id="CHEBI:30616"/>
    </ligand>
</feature>
<dbReference type="EMBL" id="AZRL01000008">
    <property type="protein sequence ID" value="PNR96903.1"/>
    <property type="molecule type" value="Genomic_DNA"/>
</dbReference>
<sequence length="1174" mass="136671">MKLLSLEIEGFKSFGRRTYFNLDKNIIAIIGPNGSGKSNIVDAIRWLLGEQSQKQMRISEKNDILHISNNGNDSSNYAKVSLVVQNDDNEKIKISKILEKDSSNRYYINNKIATLKEVQNVFNKGTGKSFYSIIGQGQIGEIVNSSPENIRDIVLDASNIAKYLEKKEVSINLLNKTNENLDRINDLLFVVDKRLKSLSIRAGRARKYLEYRNEIKRIGKMYFGASKVSFLKKIEKHQKEIQENSQKMKSLLSELFEVERGYRNLKSEIEDTDKQLSINGDIVENYRQRVQTIENEKNQLTEELNENNSAIISKEWELNSLEEKMGKLEQQLKELSKNEKDFKEIEEKTQYKTNIINEKKNRITQEIEKQEETIKSLESELSKISQEKERKETELKNHQTTYGSNQERIALLKDQINTLKTKLENNSQKMKEIEDLLSHSKGTEIQLEQRLKKKFDELKQTENSYNTLLSEIDSLQQQEKNLFYTYQSLNRQINEYEGFSTTIKEFFKAFKDDDNVVDVVANLINTEERYEEAVSTIASSRIQNIVIKNSSKAKEYLDLVKKGNNGKITLLPLDLLRTKVLLQKKYLNEPGTIDFVINLINYQKEYQKVMEYVFSNALLVDNIETAIKISKMKYPGNIVTLSGELVYSSGAITGGKSKYDHSSTVLKRKREVSEIEEGLKKIKADLSNKQTEYNKVKEKLNIQKEELESIKDDLRQTTLTKNTHDLDYKKIKEEIKNLQENIALYNEKLANYEEKNKTLDQEISSLKTWLENNHQLTTQTTKKIHEIEETLKDKRIQLNQVEKELIGQEMELKSIKEKYSYYKNQKLEIENELKEIKIKQQKAKTLFDSLKEKNDKIKTDINELSKEKDSLNNEISKLFELMKQSRTGKHNKAKDLENYENRLDKLKTEINTIKQKNQEIEFEIKEANHNIQFLKEKAQNLEINEEEFELKELSDKDIEALGNKQKELESSLKKLGSVDLTVLDEYEEVEKEYQENLKNKEDIMKSINSLKQSIKNLDEEAQRQFDTFFNNLNKEFSFFISKLFPNGYGELRLIGEGKEFEKGIQISVKKAGMNFQKLSLFSGGEKALIAIAFLFSLMSLNPSPFYILDEIDAPLDDLNASKISDLILENSKKSQFLIITHNKIVMEIAEFFYGITMREGITHLVPVDFKELER</sequence>
<reference evidence="8 9" key="1">
    <citation type="submission" date="2013-12" db="EMBL/GenBank/DDBJ databases">
        <title>Comparative genomics of Petrotoga isolates.</title>
        <authorList>
            <person name="Nesbo C.L."/>
            <person name="Charchuk R."/>
            <person name="Chow K."/>
        </authorList>
    </citation>
    <scope>NUCLEOTIDE SEQUENCE [LARGE SCALE GENOMIC DNA]</scope>
    <source>
        <strain evidence="8 9">DSM 13574</strain>
    </source>
</reference>
<dbReference type="PANTHER" id="PTHR43977">
    <property type="entry name" value="STRUCTURAL MAINTENANCE OF CHROMOSOMES PROTEIN 3"/>
    <property type="match status" value="1"/>
</dbReference>
<dbReference type="Gene3D" id="3.40.50.300">
    <property type="entry name" value="P-loop containing nucleotide triphosphate hydrolases"/>
    <property type="match status" value="2"/>
</dbReference>
<dbReference type="GO" id="GO:0006260">
    <property type="term" value="P:DNA replication"/>
    <property type="evidence" value="ECO:0007669"/>
    <property type="project" value="UniProtKB-UniRule"/>
</dbReference>
<keyword evidence="2 6" id="KW-0547">Nucleotide-binding</keyword>
<feature type="coiled-coil region" evidence="6">
    <location>
        <begin position="983"/>
        <end position="1027"/>
    </location>
</feature>
<evidence type="ECO:0000256" key="1">
    <source>
        <dbReference type="ARBA" id="ARBA00022490"/>
    </source>
</evidence>
<organism evidence="8 9">
    <name type="scientific">Petrotoga olearia DSM 13574</name>
    <dbReference type="NCBI Taxonomy" id="1122955"/>
    <lineage>
        <taxon>Bacteria</taxon>
        <taxon>Thermotogati</taxon>
        <taxon>Thermotogota</taxon>
        <taxon>Thermotogae</taxon>
        <taxon>Petrotogales</taxon>
        <taxon>Petrotogaceae</taxon>
        <taxon>Petrotoga</taxon>
    </lineage>
</organism>
<evidence type="ECO:0000256" key="5">
    <source>
        <dbReference type="ARBA" id="ARBA00023125"/>
    </source>
</evidence>
<comment type="function">
    <text evidence="6">Required for chromosome condensation and partitioning.</text>
</comment>
<keyword evidence="5 6" id="KW-0238">DNA-binding</keyword>
<dbReference type="GO" id="GO:0007062">
    <property type="term" value="P:sister chromatid cohesion"/>
    <property type="evidence" value="ECO:0007669"/>
    <property type="project" value="InterPro"/>
</dbReference>
<evidence type="ECO:0000256" key="2">
    <source>
        <dbReference type="ARBA" id="ARBA00022741"/>
    </source>
</evidence>
<dbReference type="PIRSF" id="PIRSF005719">
    <property type="entry name" value="SMC"/>
    <property type="match status" value="1"/>
</dbReference>
<dbReference type="InterPro" id="IPR011890">
    <property type="entry name" value="SMC_prok"/>
</dbReference>
<dbReference type="GO" id="GO:0005737">
    <property type="term" value="C:cytoplasm"/>
    <property type="evidence" value="ECO:0007669"/>
    <property type="project" value="UniProtKB-SubCell"/>
</dbReference>
<dbReference type="GO" id="GO:0016887">
    <property type="term" value="F:ATP hydrolysis activity"/>
    <property type="evidence" value="ECO:0007669"/>
    <property type="project" value="InterPro"/>
</dbReference>
<feature type="coiled-coil region" evidence="6">
    <location>
        <begin position="283"/>
        <end position="478"/>
    </location>
</feature>
<comment type="domain">
    <text evidence="6">Contains large globular domains required for ATP hydrolysis at each terminus and a third globular domain forming a flexible hinge near the middle of the molecule. These domains are separated by coiled-coil structures.</text>
</comment>
<keyword evidence="4 6" id="KW-0175">Coiled coil</keyword>
<dbReference type="Proteomes" id="UP000236434">
    <property type="component" value="Unassembled WGS sequence"/>
</dbReference>
<dbReference type="AlphaFoldDB" id="A0A2K1P281"/>
<dbReference type="GO" id="GO:0003677">
    <property type="term" value="F:DNA binding"/>
    <property type="evidence" value="ECO:0007669"/>
    <property type="project" value="UniProtKB-UniRule"/>
</dbReference>
<dbReference type="Pfam" id="PF06470">
    <property type="entry name" value="SMC_hinge"/>
    <property type="match status" value="1"/>
</dbReference>
<dbReference type="GO" id="GO:0007059">
    <property type="term" value="P:chromosome segregation"/>
    <property type="evidence" value="ECO:0007669"/>
    <property type="project" value="UniProtKB-UniRule"/>
</dbReference>
<gene>
    <name evidence="6" type="primary">smc</name>
    <name evidence="8" type="ORF">X929_03680</name>
</gene>
<dbReference type="SMART" id="SM00968">
    <property type="entry name" value="SMC_hinge"/>
    <property type="match status" value="1"/>
</dbReference>
<dbReference type="Gene3D" id="3.30.70.1620">
    <property type="match status" value="1"/>
</dbReference>